<dbReference type="InterPro" id="IPR029058">
    <property type="entry name" value="AB_hydrolase_fold"/>
</dbReference>
<dbReference type="AlphaFoldDB" id="A0A4P7XEV1"/>
<dbReference type="InterPro" id="IPR050565">
    <property type="entry name" value="LYPA1-2/EST-like"/>
</dbReference>
<sequence>MALLPHIERETGASPDATVIWLHGLGADGHDFEPLVPELRLPQSAAVRFIFPHAPAIPVTINGGVTMPAWYDILAMDVERAVDETQLLASADRISAFIDNEIERGIDSRRIVVAGFSQGGAVAYQVALSYPQPLGGLLGLSTYFATYKTLKLNPANAAIPIQIYHGRRDHMVREILGQQSCEAMKALGLDPHYKTYMMEHSVCPEEIADISAWLRKVLSL</sequence>
<proteinExistence type="inferred from homology"/>
<gene>
    <name evidence="4" type="ORF">soil367_00885</name>
</gene>
<evidence type="ECO:0000313" key="4">
    <source>
        <dbReference type="EMBL" id="QCF24622.1"/>
    </source>
</evidence>
<keyword evidence="2" id="KW-0378">Hydrolase</keyword>
<evidence type="ECO:0000256" key="2">
    <source>
        <dbReference type="ARBA" id="ARBA00022801"/>
    </source>
</evidence>
<name>A0A4P7XEV1_9ALTE</name>
<dbReference type="SUPFAM" id="SSF53474">
    <property type="entry name" value="alpha/beta-Hydrolases"/>
    <property type="match status" value="1"/>
</dbReference>
<reference evidence="4 5" key="1">
    <citation type="submission" date="2018-07" db="EMBL/GenBank/DDBJ databases">
        <title>Marsedoiliclastica nanhaica gen. nov. sp. nov., a novel marine hydrocarbonoclastic bacterium isolated from an in-situ enriched hydrocarbon-degrading consortium in deep-sea sediment.</title>
        <authorList>
            <person name="Dong C."/>
            <person name="Ma T."/>
            <person name="Liu R."/>
            <person name="Shao Z."/>
        </authorList>
    </citation>
    <scope>NUCLEOTIDE SEQUENCE [LARGE SCALE GENOMIC DNA]</scope>
    <source>
        <strain evidence="5">soil36-7</strain>
    </source>
</reference>
<dbReference type="GO" id="GO:0016787">
    <property type="term" value="F:hydrolase activity"/>
    <property type="evidence" value="ECO:0007669"/>
    <property type="project" value="UniProtKB-KW"/>
</dbReference>
<protein>
    <submittedName>
        <fullName evidence="4">Carboxylesterase</fullName>
    </submittedName>
</protein>
<organism evidence="4 5">
    <name type="scientific">Hydrocarboniclastica marina</name>
    <dbReference type="NCBI Taxonomy" id="2259620"/>
    <lineage>
        <taxon>Bacteria</taxon>
        <taxon>Pseudomonadati</taxon>
        <taxon>Pseudomonadota</taxon>
        <taxon>Gammaproteobacteria</taxon>
        <taxon>Alteromonadales</taxon>
        <taxon>Alteromonadaceae</taxon>
        <taxon>Hydrocarboniclastica</taxon>
    </lineage>
</organism>
<evidence type="ECO:0000313" key="5">
    <source>
        <dbReference type="Proteomes" id="UP000298049"/>
    </source>
</evidence>
<dbReference type="Gene3D" id="3.40.50.1820">
    <property type="entry name" value="alpha/beta hydrolase"/>
    <property type="match status" value="1"/>
</dbReference>
<dbReference type="Pfam" id="PF02230">
    <property type="entry name" value="Abhydrolase_2"/>
    <property type="match status" value="1"/>
</dbReference>
<dbReference type="Proteomes" id="UP000298049">
    <property type="component" value="Chromosome"/>
</dbReference>
<dbReference type="PANTHER" id="PTHR10655">
    <property type="entry name" value="LYSOPHOSPHOLIPASE-RELATED"/>
    <property type="match status" value="1"/>
</dbReference>
<dbReference type="InterPro" id="IPR003140">
    <property type="entry name" value="PLipase/COase/thioEstase"/>
</dbReference>
<feature type="domain" description="Phospholipase/carboxylesterase/thioesterase" evidence="3">
    <location>
        <begin position="14"/>
        <end position="217"/>
    </location>
</feature>
<accession>A0A4P7XEV1</accession>
<evidence type="ECO:0000259" key="3">
    <source>
        <dbReference type="Pfam" id="PF02230"/>
    </source>
</evidence>
<dbReference type="RefSeq" id="WP_136546006.1">
    <property type="nucleotide sequence ID" value="NZ_CP031093.1"/>
</dbReference>
<dbReference type="PANTHER" id="PTHR10655:SF17">
    <property type="entry name" value="LYSOPHOSPHOLIPASE-LIKE PROTEIN 1"/>
    <property type="match status" value="1"/>
</dbReference>
<keyword evidence="5" id="KW-1185">Reference proteome</keyword>
<dbReference type="OrthoDB" id="9801763at2"/>
<dbReference type="EMBL" id="CP031093">
    <property type="protein sequence ID" value="QCF24622.1"/>
    <property type="molecule type" value="Genomic_DNA"/>
</dbReference>
<dbReference type="KEGG" id="hmi:soil367_00885"/>
<comment type="similarity">
    <text evidence="1">Belongs to the AB hydrolase superfamily. AB hydrolase 2 family.</text>
</comment>
<evidence type="ECO:0000256" key="1">
    <source>
        <dbReference type="ARBA" id="ARBA00006499"/>
    </source>
</evidence>